<evidence type="ECO:0000256" key="1">
    <source>
        <dbReference type="SAM" id="MobiDB-lite"/>
    </source>
</evidence>
<accession>A0AA89I0A0</accession>
<reference evidence="2 3" key="1">
    <citation type="journal article" date="2015" name="Genome Announc.">
        <title>Expanding the biotechnology potential of lactobacilli through comparative genomics of 213 strains and associated genera.</title>
        <authorList>
            <person name="Sun Z."/>
            <person name="Harris H.M."/>
            <person name="McCann A."/>
            <person name="Guo C."/>
            <person name="Argimon S."/>
            <person name="Zhang W."/>
            <person name="Yang X."/>
            <person name="Jeffery I.B."/>
            <person name="Cooney J.C."/>
            <person name="Kagawa T.F."/>
            <person name="Liu W."/>
            <person name="Song Y."/>
            <person name="Salvetti E."/>
            <person name="Wrobel A."/>
            <person name="Rasinkangas P."/>
            <person name="Parkhill J."/>
            <person name="Rea M.C."/>
            <person name="O'Sullivan O."/>
            <person name="Ritari J."/>
            <person name="Douillard F.P."/>
            <person name="Paul Ross R."/>
            <person name="Yang R."/>
            <person name="Briner A.E."/>
            <person name="Felis G.E."/>
            <person name="de Vos W.M."/>
            <person name="Barrangou R."/>
            <person name="Klaenhammer T.R."/>
            <person name="Caufield P.W."/>
            <person name="Cui Y."/>
            <person name="Zhang H."/>
            <person name="O'Toole P.W."/>
        </authorList>
    </citation>
    <scope>NUCLEOTIDE SEQUENCE [LARGE SCALE GENOMIC DNA]</scope>
    <source>
        <strain evidence="2 3">DSM 20719</strain>
    </source>
</reference>
<name>A0AA89I0A0_9LACO</name>
<comment type="caution">
    <text evidence="2">The sequence shown here is derived from an EMBL/GenBank/DDBJ whole genome shotgun (WGS) entry which is preliminary data.</text>
</comment>
<sequence length="376" mass="43174">MHVGYVERNPTREWIHYQDKQKRSLSGWQFKGSLKKNDIKASKAKFVNQLLELEPQLTKSQNLMKQILHDAGKNSRELFTQQYKDLTAVLIEKLPDNRSKWAYGYAEKNGFKNELDKLSNLYLNTQQPKQLEQLKNSLRPISQEYERAYGNPNNKPTYEQNKLYGKDGLYYKFGNSILKTLKEEVPEQVTQHNAKNISPAEAERLTGQSQSPGTQVKPNAPLKNVPGTINEIDLAAQAVEQELKNFQTARPKFEKTIQQVIDRPAFNNETQNNQLNSKTNVDHERPGHRLPPNLNQQLTQASDQEVTAEKKNYSNQVQRQRATQVDRRAITSKQASQNNTMYSMRRIVGMLTGSLGAVQAEITSHQRQKSMEHAQN</sequence>
<feature type="region of interest" description="Disordered" evidence="1">
    <location>
        <begin position="263"/>
        <end position="295"/>
    </location>
</feature>
<dbReference type="EMBL" id="AYZB01000061">
    <property type="protein sequence ID" value="KRM20830.1"/>
    <property type="molecule type" value="Genomic_DNA"/>
</dbReference>
<proteinExistence type="predicted"/>
<protein>
    <submittedName>
        <fullName evidence="2">Uncharacterized protein</fullName>
    </submittedName>
</protein>
<dbReference type="InterPro" id="IPR041073">
    <property type="entry name" value="MobL"/>
</dbReference>
<dbReference type="Proteomes" id="UP000050823">
    <property type="component" value="Unassembled WGS sequence"/>
</dbReference>
<evidence type="ECO:0000313" key="3">
    <source>
        <dbReference type="Proteomes" id="UP000050823"/>
    </source>
</evidence>
<dbReference type="Pfam" id="PF18555">
    <property type="entry name" value="MobL"/>
    <property type="match status" value="1"/>
</dbReference>
<feature type="compositionally biased region" description="Polar residues" evidence="1">
    <location>
        <begin position="267"/>
        <end position="279"/>
    </location>
</feature>
<dbReference type="AlphaFoldDB" id="A0AA89I0A0"/>
<gene>
    <name evidence="2" type="ORF">FC90_GL000001</name>
</gene>
<feature type="region of interest" description="Disordered" evidence="1">
    <location>
        <begin position="189"/>
        <end position="224"/>
    </location>
</feature>
<feature type="compositionally biased region" description="Polar residues" evidence="1">
    <location>
        <begin position="206"/>
        <end position="217"/>
    </location>
</feature>
<organism evidence="2 3">
    <name type="scientific">Latilactobacillus graminis DSM 20719</name>
    <dbReference type="NCBI Taxonomy" id="1423752"/>
    <lineage>
        <taxon>Bacteria</taxon>
        <taxon>Bacillati</taxon>
        <taxon>Bacillota</taxon>
        <taxon>Bacilli</taxon>
        <taxon>Lactobacillales</taxon>
        <taxon>Lactobacillaceae</taxon>
        <taxon>Latilactobacillus</taxon>
    </lineage>
</organism>
<evidence type="ECO:0000313" key="2">
    <source>
        <dbReference type="EMBL" id="KRM20830.1"/>
    </source>
</evidence>